<keyword evidence="2" id="KW-1185">Reference proteome</keyword>
<proteinExistence type="predicted"/>
<dbReference type="EMBL" id="CP011012">
    <property type="protein sequence ID" value="ATC84010.1"/>
    <property type="molecule type" value="Genomic_DNA"/>
</dbReference>
<sequence>MLFNHPTQEHFLLLFAAMGAGGKQVEKLFSDIEMDILALDTYKFY</sequence>
<protein>
    <submittedName>
        <fullName evidence="1">Uncharacterized protein</fullName>
    </submittedName>
</protein>
<accession>A0ACA8E0K7</accession>
<evidence type="ECO:0000313" key="2">
    <source>
        <dbReference type="Proteomes" id="UP000217277"/>
    </source>
</evidence>
<dbReference type="Proteomes" id="UP000217277">
    <property type="component" value="Chromosome II"/>
</dbReference>
<gene>
    <name evidence="1" type="ORF">PAGA_b0026</name>
</gene>
<reference evidence="1" key="1">
    <citation type="submission" date="2015-03" db="EMBL/GenBank/DDBJ databases">
        <authorList>
            <person name="Xie B.-B."/>
            <person name="Rong J.-C."/>
            <person name="Qin Q.-L."/>
            <person name="Zhang Y.-Z."/>
        </authorList>
    </citation>
    <scope>NUCLEOTIDE SEQUENCE</scope>
    <source>
        <strain evidence="1">DSM 14585</strain>
    </source>
</reference>
<name>A0ACA8E0K7_9GAMM</name>
<organism evidence="1 2">
    <name type="scientific">Pseudoalteromonas agarivorans DSM 14585</name>
    <dbReference type="NCBI Taxonomy" id="1312369"/>
    <lineage>
        <taxon>Bacteria</taxon>
        <taxon>Pseudomonadati</taxon>
        <taxon>Pseudomonadota</taxon>
        <taxon>Gammaproteobacteria</taxon>
        <taxon>Alteromonadales</taxon>
        <taxon>Pseudoalteromonadaceae</taxon>
        <taxon>Pseudoalteromonas</taxon>
    </lineage>
</organism>
<evidence type="ECO:0000313" key="1">
    <source>
        <dbReference type="EMBL" id="ATC84010.1"/>
    </source>
</evidence>